<keyword evidence="3" id="KW-1185">Reference proteome</keyword>
<dbReference type="SUPFAM" id="SSF158682">
    <property type="entry name" value="TerB-like"/>
    <property type="match status" value="1"/>
</dbReference>
<name>A0A1M7F6K3_9GAMM</name>
<dbReference type="Proteomes" id="UP000190911">
    <property type="component" value="Chromosome I"/>
</dbReference>
<dbReference type="InterPro" id="IPR007791">
    <property type="entry name" value="DjlA_N"/>
</dbReference>
<dbReference type="Gene3D" id="1.10.3680.10">
    <property type="entry name" value="TerB-like"/>
    <property type="match status" value="1"/>
</dbReference>
<accession>A0A1M7F6K3</accession>
<evidence type="ECO:0000259" key="1">
    <source>
        <dbReference type="Pfam" id="PF05099"/>
    </source>
</evidence>
<dbReference type="OrthoDB" id="6543050at2"/>
<gene>
    <name evidence="2" type="ORF">SAMN05878437_0689</name>
</gene>
<dbReference type="RefSeq" id="WP_079551337.1">
    <property type="nucleotide sequence ID" value="NZ_LT670847.1"/>
</dbReference>
<dbReference type="InParanoid" id="A0A1M7F6K3"/>
<reference evidence="2 3" key="1">
    <citation type="submission" date="2016-11" db="EMBL/GenBank/DDBJ databases">
        <authorList>
            <person name="Jaros S."/>
            <person name="Januszkiewicz K."/>
            <person name="Wedrychowicz H."/>
        </authorList>
    </citation>
    <scope>NUCLEOTIDE SEQUENCE [LARGE SCALE GENOMIC DNA]</scope>
    <source>
        <strain evidence="2 3">ACAM 12</strain>
    </source>
</reference>
<sequence>MLSSIVSKARESFTSLKADAQKFKNESFLNAAMAASAMITVADGEISREEKQKAIAFVRAHEALSIFDPAEVAKKFKNYLDSLDKDNPDTDTDIAEITAMSDIGKVKKNPEQSRMVVRLAIAIGGADGDFDAQEQAQAAKIARELGLDPKEFDLT</sequence>
<dbReference type="Pfam" id="PF05099">
    <property type="entry name" value="TerB"/>
    <property type="match status" value="1"/>
</dbReference>
<dbReference type="STRING" id="29571.SAMN05878437_0689"/>
<feature type="domain" description="Co-chaperone DjlA N-terminal" evidence="1">
    <location>
        <begin position="31"/>
        <end position="153"/>
    </location>
</feature>
<protein>
    <submittedName>
        <fullName evidence="2">Tellurite resistance protein TerB</fullName>
    </submittedName>
</protein>
<organism evidence="2 3">
    <name type="scientific">Vreelandella subglaciescola</name>
    <dbReference type="NCBI Taxonomy" id="29571"/>
    <lineage>
        <taxon>Bacteria</taxon>
        <taxon>Pseudomonadati</taxon>
        <taxon>Pseudomonadota</taxon>
        <taxon>Gammaproteobacteria</taxon>
        <taxon>Oceanospirillales</taxon>
        <taxon>Halomonadaceae</taxon>
        <taxon>Vreelandella</taxon>
    </lineage>
</organism>
<dbReference type="CDD" id="cd07176">
    <property type="entry name" value="terB"/>
    <property type="match status" value="1"/>
</dbReference>
<proteinExistence type="predicted"/>
<evidence type="ECO:0000313" key="2">
    <source>
        <dbReference type="EMBL" id="SHL99646.1"/>
    </source>
</evidence>
<dbReference type="EMBL" id="LT670847">
    <property type="protein sequence ID" value="SHL99646.1"/>
    <property type="molecule type" value="Genomic_DNA"/>
</dbReference>
<dbReference type="AlphaFoldDB" id="A0A1M7F6K3"/>
<evidence type="ECO:0000313" key="3">
    <source>
        <dbReference type="Proteomes" id="UP000190911"/>
    </source>
</evidence>
<dbReference type="InterPro" id="IPR029024">
    <property type="entry name" value="TerB-like"/>
</dbReference>